<dbReference type="InterPro" id="IPR003615">
    <property type="entry name" value="HNH_nuc"/>
</dbReference>
<feature type="compositionally biased region" description="Low complexity" evidence="1">
    <location>
        <begin position="91"/>
        <end position="105"/>
    </location>
</feature>
<keyword evidence="4" id="KW-1185">Reference proteome</keyword>
<proteinExistence type="predicted"/>
<feature type="domain" description="HNH nuclease" evidence="2">
    <location>
        <begin position="8"/>
        <end position="87"/>
    </location>
</feature>
<protein>
    <recommendedName>
        <fullName evidence="2">HNH nuclease domain-containing protein</fullName>
    </recommendedName>
</protein>
<dbReference type="Pfam" id="PF13391">
    <property type="entry name" value="HNH_2"/>
    <property type="match status" value="1"/>
</dbReference>
<evidence type="ECO:0000313" key="3">
    <source>
        <dbReference type="EMBL" id="KAF6824454.1"/>
    </source>
</evidence>
<dbReference type="AlphaFoldDB" id="A0A8H6K3H4"/>
<accession>A0A8H6K3H4</accession>
<organism evidence="3 4">
    <name type="scientific">Colletotrichum musicola</name>
    <dbReference type="NCBI Taxonomy" id="2175873"/>
    <lineage>
        <taxon>Eukaryota</taxon>
        <taxon>Fungi</taxon>
        <taxon>Dikarya</taxon>
        <taxon>Ascomycota</taxon>
        <taxon>Pezizomycotina</taxon>
        <taxon>Sordariomycetes</taxon>
        <taxon>Hypocreomycetidae</taxon>
        <taxon>Glomerellales</taxon>
        <taxon>Glomerellaceae</taxon>
        <taxon>Colletotrichum</taxon>
        <taxon>Colletotrichum orchidearum species complex</taxon>
    </lineage>
</organism>
<sequence>MERDGGVCAVTGTPDAQAHHVFPFRAIRHRAVVSRDLKAVSHFWGYDLVEKFNKALERGAAGLDSPRNMVTLNRSVRQRWDRAQATLEPVSSSASPPSSPSSSPSDAENTGTDDSSLRLRWEVLACLRGGEDEVLRLFHKETLRPVREGHEVVINAEGEGERPDEWLWRLRHMTTCMAALVAAATPEGVGEEDSELDARDRQRLIREWMEKTERAAGDGQEDR</sequence>
<gene>
    <name evidence="3" type="ORF">CMUS01_10237</name>
</gene>
<dbReference type="OrthoDB" id="4851182at2759"/>
<comment type="caution">
    <text evidence="3">The sequence shown here is derived from an EMBL/GenBank/DDBJ whole genome shotgun (WGS) entry which is preliminary data.</text>
</comment>
<evidence type="ECO:0000313" key="4">
    <source>
        <dbReference type="Proteomes" id="UP000639643"/>
    </source>
</evidence>
<evidence type="ECO:0000259" key="2">
    <source>
        <dbReference type="Pfam" id="PF13391"/>
    </source>
</evidence>
<dbReference type="EMBL" id="WIGM01000466">
    <property type="protein sequence ID" value="KAF6824454.1"/>
    <property type="molecule type" value="Genomic_DNA"/>
</dbReference>
<name>A0A8H6K3H4_9PEZI</name>
<evidence type="ECO:0000256" key="1">
    <source>
        <dbReference type="SAM" id="MobiDB-lite"/>
    </source>
</evidence>
<feature type="region of interest" description="Disordered" evidence="1">
    <location>
        <begin position="85"/>
        <end position="114"/>
    </location>
</feature>
<reference evidence="3" key="1">
    <citation type="journal article" date="2020" name="Phytopathology">
        <title>Genome Sequence Resources of Colletotrichum truncatum, C. plurivorum, C. musicola, and C. sojae: Four Species Pathogenic to Soybean (Glycine max).</title>
        <authorList>
            <person name="Rogerio F."/>
            <person name="Boufleur T.R."/>
            <person name="Ciampi-Guillardi M."/>
            <person name="Sukno S.A."/>
            <person name="Thon M.R."/>
            <person name="Massola Junior N.S."/>
            <person name="Baroncelli R."/>
        </authorList>
    </citation>
    <scope>NUCLEOTIDE SEQUENCE</scope>
    <source>
        <strain evidence="3">LFN0074</strain>
    </source>
</reference>
<dbReference type="Proteomes" id="UP000639643">
    <property type="component" value="Unassembled WGS sequence"/>
</dbReference>